<name>A0AAW0FEB3_9APHY</name>
<keyword evidence="4" id="KW-1185">Reference proteome</keyword>
<comment type="caution">
    <text evidence="3">The sequence shown here is derived from an EMBL/GenBank/DDBJ whole genome shotgun (WGS) entry which is preliminary data.</text>
</comment>
<dbReference type="EMBL" id="JASBNA010000095">
    <property type="protein sequence ID" value="KAK7677119.1"/>
    <property type="molecule type" value="Genomic_DNA"/>
</dbReference>
<dbReference type="AlphaFoldDB" id="A0AAW0FEB3"/>
<sequence>MLKQQSNNTNNTIDKELISNVIVSFLQFPRGDSKKFEALQLISALLEWDELRKVQAGLSHNQQSSANANRNEDGKPARQSFKKNHQINTTKGIPISNM</sequence>
<evidence type="ECO:0000259" key="2">
    <source>
        <dbReference type="PROSITE" id="PS50913"/>
    </source>
</evidence>
<dbReference type="Proteomes" id="UP001385951">
    <property type="component" value="Unassembled WGS sequence"/>
</dbReference>
<organism evidence="3 4">
    <name type="scientific">Cerrena zonata</name>
    <dbReference type="NCBI Taxonomy" id="2478898"/>
    <lineage>
        <taxon>Eukaryota</taxon>
        <taxon>Fungi</taxon>
        <taxon>Dikarya</taxon>
        <taxon>Basidiomycota</taxon>
        <taxon>Agaricomycotina</taxon>
        <taxon>Agaricomycetes</taxon>
        <taxon>Polyporales</taxon>
        <taxon>Cerrenaceae</taxon>
        <taxon>Cerrena</taxon>
    </lineage>
</organism>
<feature type="domain" description="GRIP" evidence="2">
    <location>
        <begin position="8"/>
        <end position="59"/>
    </location>
</feature>
<dbReference type="InterPro" id="IPR000237">
    <property type="entry name" value="GRIP_dom"/>
</dbReference>
<dbReference type="InterPro" id="IPR019459">
    <property type="entry name" value="GRAB"/>
</dbReference>
<evidence type="ECO:0000313" key="4">
    <source>
        <dbReference type="Proteomes" id="UP001385951"/>
    </source>
</evidence>
<evidence type="ECO:0000256" key="1">
    <source>
        <dbReference type="SAM" id="MobiDB-lite"/>
    </source>
</evidence>
<proteinExistence type="predicted"/>
<feature type="compositionally biased region" description="Polar residues" evidence="1">
    <location>
        <begin position="58"/>
        <end position="69"/>
    </location>
</feature>
<dbReference type="PROSITE" id="PS50913">
    <property type="entry name" value="GRIP"/>
    <property type="match status" value="1"/>
</dbReference>
<accession>A0AAW0FEB3</accession>
<protein>
    <recommendedName>
        <fullName evidence="2">GRIP domain-containing protein</fullName>
    </recommendedName>
</protein>
<gene>
    <name evidence="3" type="ORF">QCA50_019933</name>
</gene>
<reference evidence="3 4" key="1">
    <citation type="submission" date="2022-09" db="EMBL/GenBank/DDBJ databases">
        <authorList>
            <person name="Palmer J.M."/>
        </authorList>
    </citation>
    <scope>NUCLEOTIDE SEQUENCE [LARGE SCALE GENOMIC DNA]</scope>
    <source>
        <strain evidence="3 4">DSM 7382</strain>
    </source>
</reference>
<evidence type="ECO:0000313" key="3">
    <source>
        <dbReference type="EMBL" id="KAK7677119.1"/>
    </source>
</evidence>
<feature type="compositionally biased region" description="Polar residues" evidence="1">
    <location>
        <begin position="86"/>
        <end position="98"/>
    </location>
</feature>
<feature type="region of interest" description="Disordered" evidence="1">
    <location>
        <begin position="58"/>
        <end position="98"/>
    </location>
</feature>
<dbReference type="Pfam" id="PF10375">
    <property type="entry name" value="GRAB"/>
    <property type="match status" value="1"/>
</dbReference>